<evidence type="ECO:0000313" key="2">
    <source>
        <dbReference type="Proteomes" id="UP000035100"/>
    </source>
</evidence>
<organism evidence="1 2">
    <name type="scientific">Wenxinia marina DSM 24838</name>
    <dbReference type="NCBI Taxonomy" id="1123501"/>
    <lineage>
        <taxon>Bacteria</taxon>
        <taxon>Pseudomonadati</taxon>
        <taxon>Pseudomonadota</taxon>
        <taxon>Alphaproteobacteria</taxon>
        <taxon>Rhodobacterales</taxon>
        <taxon>Roseobacteraceae</taxon>
        <taxon>Wenxinia</taxon>
    </lineage>
</organism>
<gene>
    <name evidence="1" type="ORF">Wenmar_02995</name>
</gene>
<dbReference type="EMBL" id="AONG01000014">
    <property type="protein sequence ID" value="KIQ68348.1"/>
    <property type="molecule type" value="Genomic_DNA"/>
</dbReference>
<dbReference type="Gene3D" id="3.30.1360.120">
    <property type="entry name" value="Probable tRNA modification gtpase trme, domain 1"/>
    <property type="match status" value="1"/>
</dbReference>
<dbReference type="AlphaFoldDB" id="A0A0D0QBM0"/>
<accession>A0A0D0QBM0</accession>
<dbReference type="GO" id="GO:0008115">
    <property type="term" value="F:sarcosine oxidase activity"/>
    <property type="evidence" value="ECO:0007669"/>
    <property type="project" value="UniProtKB-EC"/>
</dbReference>
<dbReference type="PATRIC" id="fig|1123501.6.peg.3112"/>
<dbReference type="EC" id="1.5.3.1" evidence="1"/>
<dbReference type="RefSeq" id="WP_018301786.1">
    <property type="nucleotide sequence ID" value="NZ_KB902279.1"/>
</dbReference>
<dbReference type="InterPro" id="IPR027266">
    <property type="entry name" value="TrmE/GcvT-like"/>
</dbReference>
<comment type="caution">
    <text evidence="1">The sequence shown here is derived from an EMBL/GenBank/DDBJ whole genome shotgun (WGS) entry which is preliminary data.</text>
</comment>
<keyword evidence="2" id="KW-1185">Reference proteome</keyword>
<dbReference type="Proteomes" id="UP000035100">
    <property type="component" value="Unassembled WGS sequence"/>
</dbReference>
<keyword evidence="1" id="KW-0560">Oxidoreductase</keyword>
<dbReference type="STRING" id="1123501.Wenmar_02995"/>
<proteinExistence type="predicted"/>
<name>A0A0D0QBM0_9RHOB</name>
<sequence>MVELIAADPWDGALPLSEGDVALSAMPEARTTGIAPFAGREDGVSTALREAFGLPFSGPNEHQSAGEVRLLWTGPGRALLIGAAPPDGLSDTAALTDLTDAEAAARLEGPAAEAVLARLVPLDLRPSAFPEGATARTLLGHMTATVTRLGPEAFELRVMRSMAGTLVHDLRRAMRHAAARA</sequence>
<evidence type="ECO:0000313" key="1">
    <source>
        <dbReference type="EMBL" id="KIQ68348.1"/>
    </source>
</evidence>
<reference evidence="1 2" key="1">
    <citation type="submission" date="2013-01" db="EMBL/GenBank/DDBJ databases">
        <authorList>
            <person name="Fiebig A."/>
            <person name="Goeker M."/>
            <person name="Klenk H.-P.P."/>
        </authorList>
    </citation>
    <scope>NUCLEOTIDE SEQUENCE [LARGE SCALE GENOMIC DNA]</scope>
    <source>
        <strain evidence="1 2">DSM 24838</strain>
    </source>
</reference>
<dbReference type="SUPFAM" id="SSF103025">
    <property type="entry name" value="Folate-binding domain"/>
    <property type="match status" value="1"/>
</dbReference>
<protein>
    <submittedName>
        <fullName evidence="1">Sarcosine oxidase gamma subunit</fullName>
        <ecNumber evidence="1">1.5.3.1</ecNumber>
    </submittedName>
</protein>
<dbReference type="eggNOG" id="COG4583">
    <property type="taxonomic scope" value="Bacteria"/>
</dbReference>